<comment type="caution">
    <text evidence="2">The sequence shown here is derived from an EMBL/GenBank/DDBJ whole genome shotgun (WGS) entry which is preliminary data.</text>
</comment>
<reference evidence="2 3" key="1">
    <citation type="submission" date="2016-10" db="EMBL/GenBank/DDBJ databases">
        <authorList>
            <person name="Varghese N."/>
            <person name="Submissions S."/>
        </authorList>
    </citation>
    <scope>NUCLEOTIDE SEQUENCE [LARGE SCALE GENOMIC DNA]</scope>
    <source>
        <strain evidence="2 3">DSM 16392</strain>
    </source>
</reference>
<dbReference type="Gene3D" id="3.30.1540.10">
    <property type="entry name" value="formyl-coa transferase, domain 3"/>
    <property type="match status" value="1"/>
</dbReference>
<dbReference type="EMBL" id="FOSK01000010">
    <property type="protein sequence ID" value="SFK86903.1"/>
    <property type="molecule type" value="Genomic_DNA"/>
</dbReference>
<dbReference type="InterPro" id="IPR044855">
    <property type="entry name" value="CoA-Trfase_III_dom3_sf"/>
</dbReference>
<dbReference type="InterPro" id="IPR050509">
    <property type="entry name" value="CoA-transferase_III"/>
</dbReference>
<dbReference type="SUPFAM" id="SSF89796">
    <property type="entry name" value="CoA-transferase family III (CaiB/BaiF)"/>
    <property type="match status" value="1"/>
</dbReference>
<proteinExistence type="predicted"/>
<accession>A0A1I4D1N9</accession>
<organism evidence="2 3">
    <name type="scientific">Pseudovibrio ascidiaceicola</name>
    <dbReference type="NCBI Taxonomy" id="285279"/>
    <lineage>
        <taxon>Bacteria</taxon>
        <taxon>Pseudomonadati</taxon>
        <taxon>Pseudomonadota</taxon>
        <taxon>Alphaproteobacteria</taxon>
        <taxon>Hyphomicrobiales</taxon>
        <taxon>Stappiaceae</taxon>
        <taxon>Pseudovibrio</taxon>
    </lineage>
</organism>
<gene>
    <name evidence="2" type="ORF">SAMN04488518_110158</name>
</gene>
<dbReference type="Gene3D" id="3.40.50.10540">
    <property type="entry name" value="Crotonobetainyl-coa:carnitine coa-transferase, domain 1"/>
    <property type="match status" value="1"/>
</dbReference>
<evidence type="ECO:0000313" key="3">
    <source>
        <dbReference type="Proteomes" id="UP000199598"/>
    </source>
</evidence>
<dbReference type="Pfam" id="PF02515">
    <property type="entry name" value="CoA_transf_3"/>
    <property type="match status" value="1"/>
</dbReference>
<sequence>MTAAKAGPLSGLQVVEMAGLGPAPMAGQLLADLGADVIVVDRRTGERIDKDVNRRGKKSIALNMKSEEAVKVFFSLVEKADILIEGFRPGVMERLGLGPDECLAKNPGLIYGRMTGWGQDGPLAHAAGHDLNYLAMTGMLHAIGEEGRPPVPPLNMAADYGGGSMFLLLGVLSALFERTRSGKGQVIDAAMVDGVPAMMGLIYSLLGRGLWQDKRQTNLLDGGAPFYQCYETSDGRYLSVGSLEPQFFALLLKGLDLPQELSKIQMNMKEWPQLEEQIGNAIKANTLDHWTGVFAGTDACVAPVLSIEEANAASLNTERGNRIRLNGVTQAAPAPRFSRTVPQTPEPAGRTGDDTAQVLQQLGFSEADIDEMQQSKTLA</sequence>
<dbReference type="PANTHER" id="PTHR48228:SF5">
    <property type="entry name" value="ALPHA-METHYLACYL-COA RACEMASE"/>
    <property type="match status" value="1"/>
</dbReference>
<feature type="region of interest" description="Disordered" evidence="1">
    <location>
        <begin position="332"/>
        <end position="354"/>
    </location>
</feature>
<dbReference type="PANTHER" id="PTHR48228">
    <property type="entry name" value="SUCCINYL-COA--D-CITRAMALATE COA-TRANSFERASE"/>
    <property type="match status" value="1"/>
</dbReference>
<dbReference type="InterPro" id="IPR023606">
    <property type="entry name" value="CoA-Trfase_III_dom_1_sf"/>
</dbReference>
<keyword evidence="3" id="KW-1185">Reference proteome</keyword>
<dbReference type="RefSeq" id="WP_093521888.1">
    <property type="nucleotide sequence ID" value="NZ_FOSK01000010.1"/>
</dbReference>
<evidence type="ECO:0000313" key="2">
    <source>
        <dbReference type="EMBL" id="SFK86903.1"/>
    </source>
</evidence>
<name>A0A1I4D1N9_9HYPH</name>
<protein>
    <submittedName>
        <fullName evidence="2">Alpha-methylacyl-CoA racemase</fullName>
    </submittedName>
</protein>
<dbReference type="Proteomes" id="UP000199598">
    <property type="component" value="Unassembled WGS sequence"/>
</dbReference>
<evidence type="ECO:0000256" key="1">
    <source>
        <dbReference type="SAM" id="MobiDB-lite"/>
    </source>
</evidence>
<dbReference type="InterPro" id="IPR003673">
    <property type="entry name" value="CoA-Trfase_fam_III"/>
</dbReference>